<feature type="transmembrane region" description="Helical" evidence="7">
    <location>
        <begin position="79"/>
        <end position="102"/>
    </location>
</feature>
<evidence type="ECO:0000256" key="1">
    <source>
        <dbReference type="ARBA" id="ARBA00004651"/>
    </source>
</evidence>
<feature type="transmembrane region" description="Helical" evidence="7">
    <location>
        <begin position="41"/>
        <end position="58"/>
    </location>
</feature>
<feature type="transmembrane region" description="Helical" evidence="7">
    <location>
        <begin position="290"/>
        <end position="313"/>
    </location>
</feature>
<proteinExistence type="inferred from homology"/>
<feature type="transmembrane region" description="Helical" evidence="7">
    <location>
        <begin position="170"/>
        <end position="191"/>
    </location>
</feature>
<keyword evidence="6 7" id="KW-0472">Membrane</keyword>
<comment type="similarity">
    <text evidence="2">Belongs to the polysaccharide synthase family.</text>
</comment>
<gene>
    <name evidence="8" type="ORF">C7Y71_007825</name>
</gene>
<dbReference type="PANTHER" id="PTHR30250">
    <property type="entry name" value="PST FAMILY PREDICTED COLANIC ACID TRANSPORTER"/>
    <property type="match status" value="1"/>
</dbReference>
<feature type="transmembrane region" description="Helical" evidence="7">
    <location>
        <begin position="381"/>
        <end position="398"/>
    </location>
</feature>
<feature type="transmembrane region" description="Helical" evidence="7">
    <location>
        <begin position="325"/>
        <end position="347"/>
    </location>
</feature>
<evidence type="ECO:0000256" key="3">
    <source>
        <dbReference type="ARBA" id="ARBA00022475"/>
    </source>
</evidence>
<organism evidence="8 9">
    <name type="scientific">Pseudoprevotella muciniphila</name>
    <dbReference type="NCBI Taxonomy" id="2133944"/>
    <lineage>
        <taxon>Bacteria</taxon>
        <taxon>Pseudomonadati</taxon>
        <taxon>Bacteroidota</taxon>
        <taxon>Bacteroidia</taxon>
        <taxon>Bacteroidales</taxon>
        <taxon>Prevotellaceae</taxon>
        <taxon>Pseudoprevotella</taxon>
    </lineage>
</organism>
<feature type="transmembrane region" description="Helical" evidence="7">
    <location>
        <begin position="437"/>
        <end position="458"/>
    </location>
</feature>
<reference evidence="8 9" key="1">
    <citation type="submission" date="2018-11" db="EMBL/GenBank/DDBJ databases">
        <authorList>
            <person name="Na S.W."/>
            <person name="Baik M."/>
        </authorList>
    </citation>
    <scope>NUCLEOTIDE SEQUENCE [LARGE SCALE GENOMIC DNA]</scope>
    <source>
        <strain evidence="8 9">E39</strain>
    </source>
</reference>
<dbReference type="CDD" id="cd13127">
    <property type="entry name" value="MATE_tuaB_like"/>
    <property type="match status" value="1"/>
</dbReference>
<dbReference type="OrthoDB" id="9770347at2"/>
<dbReference type="EMBL" id="CP033459">
    <property type="protein sequence ID" value="QFQ12934.1"/>
    <property type="molecule type" value="Genomic_DNA"/>
</dbReference>
<evidence type="ECO:0000313" key="9">
    <source>
        <dbReference type="Proteomes" id="UP000249375"/>
    </source>
</evidence>
<feature type="transmembrane region" description="Helical" evidence="7">
    <location>
        <begin position="114"/>
        <end position="133"/>
    </location>
</feature>
<feature type="transmembrane region" description="Helical" evidence="7">
    <location>
        <begin position="12"/>
        <end position="35"/>
    </location>
</feature>
<accession>A0A5P8E7L1</accession>
<sequence length="486" mass="53975">MSIRTQAVKGVAWSSVGTIGAGLLNFILTMILARFLDPADFGLLELLAIFTILSEAVIDSGFSQAIIRDKTATDKDLSSVFFLNILIGLVLYAALFACAPLIAGFYNEPKLIDVSRFAFLVLIFNSGTIVQNANYSRNLDFKRPAIASVLAICISGTLSVYMAFNDYGVWALATNMVAYAGLKMLFFWVFSKWKPILAFSRQSLHKYFAFGGFLLIQGLVDKFVSNLESLLIGKVYTKAQLGYFSQARKLDSYIAQTTTSVIQRVTYPLLAKINNGTQELKSGYRRILKITMFAMVPLMLFSVASADSMIFTFFGPKWAKTVPYFQIWCLCGLLVSFYSIFINLIMVKGKSKNLLLISLARQALRVLVIVLLLHIGIMQMLYGILAVTLLSAMVYSVYSMHLIGYRIRELAADMMPIVATALVAGIATFFLPKAFNLGTSIPLFFGQMAVMATIYLLLNALTKNATFLEVKDIFDSMIKRKKVDSL</sequence>
<keyword evidence="9" id="KW-1185">Reference proteome</keyword>
<dbReference type="RefSeq" id="WP_111898004.1">
    <property type="nucleotide sequence ID" value="NZ_CP033459.1"/>
</dbReference>
<evidence type="ECO:0000256" key="2">
    <source>
        <dbReference type="ARBA" id="ARBA00007430"/>
    </source>
</evidence>
<evidence type="ECO:0000256" key="4">
    <source>
        <dbReference type="ARBA" id="ARBA00022692"/>
    </source>
</evidence>
<feature type="transmembrane region" description="Helical" evidence="7">
    <location>
        <begin position="354"/>
        <end position="375"/>
    </location>
</feature>
<keyword evidence="3" id="KW-1003">Cell membrane</keyword>
<feature type="transmembrane region" description="Helical" evidence="7">
    <location>
        <begin position="410"/>
        <end position="431"/>
    </location>
</feature>
<dbReference type="Proteomes" id="UP000249375">
    <property type="component" value="Chromosome"/>
</dbReference>
<evidence type="ECO:0000256" key="6">
    <source>
        <dbReference type="ARBA" id="ARBA00023136"/>
    </source>
</evidence>
<dbReference type="Pfam" id="PF13440">
    <property type="entry name" value="Polysacc_synt_3"/>
    <property type="match status" value="1"/>
</dbReference>
<evidence type="ECO:0000256" key="7">
    <source>
        <dbReference type="SAM" id="Phobius"/>
    </source>
</evidence>
<protein>
    <submittedName>
        <fullName evidence="8">Lipopolysaccharide biosynthesis protein</fullName>
    </submittedName>
</protein>
<name>A0A5P8E7L1_9BACT</name>
<keyword evidence="5 7" id="KW-1133">Transmembrane helix</keyword>
<evidence type="ECO:0000256" key="5">
    <source>
        <dbReference type="ARBA" id="ARBA00022989"/>
    </source>
</evidence>
<comment type="subcellular location">
    <subcellularLocation>
        <location evidence="1">Cell membrane</location>
        <topology evidence="1">Multi-pass membrane protein</topology>
    </subcellularLocation>
</comment>
<feature type="transmembrane region" description="Helical" evidence="7">
    <location>
        <begin position="145"/>
        <end position="164"/>
    </location>
</feature>
<dbReference type="PANTHER" id="PTHR30250:SF10">
    <property type="entry name" value="LIPOPOLYSACCHARIDE BIOSYNTHESIS PROTEIN WZXC"/>
    <property type="match status" value="1"/>
</dbReference>
<dbReference type="InterPro" id="IPR050833">
    <property type="entry name" value="Poly_Biosynth_Transport"/>
</dbReference>
<dbReference type="KEGG" id="alq:C7Y71_007825"/>
<dbReference type="AlphaFoldDB" id="A0A5P8E7L1"/>
<evidence type="ECO:0000313" key="8">
    <source>
        <dbReference type="EMBL" id="QFQ12934.1"/>
    </source>
</evidence>
<dbReference type="GO" id="GO:0005886">
    <property type="term" value="C:plasma membrane"/>
    <property type="evidence" value="ECO:0007669"/>
    <property type="project" value="UniProtKB-SubCell"/>
</dbReference>
<keyword evidence="4 7" id="KW-0812">Transmembrane</keyword>